<dbReference type="EMBL" id="MZGX01000018">
    <property type="protein sequence ID" value="OPX43381.1"/>
    <property type="molecule type" value="Genomic_DNA"/>
</dbReference>
<dbReference type="Pfam" id="PF00005">
    <property type="entry name" value="ABC_tran"/>
    <property type="match status" value="1"/>
</dbReference>
<evidence type="ECO:0000256" key="3">
    <source>
        <dbReference type="ARBA" id="ARBA00022840"/>
    </source>
</evidence>
<dbReference type="PROSITE" id="PS00211">
    <property type="entry name" value="ABC_TRANSPORTER_1"/>
    <property type="match status" value="1"/>
</dbReference>
<evidence type="ECO:0000259" key="4">
    <source>
        <dbReference type="PROSITE" id="PS50893"/>
    </source>
</evidence>
<comment type="caution">
    <text evidence="5">The sequence shown here is derived from an EMBL/GenBank/DDBJ whole genome shotgun (WGS) entry which is preliminary data.</text>
</comment>
<proteinExistence type="predicted"/>
<dbReference type="InterPro" id="IPR027417">
    <property type="entry name" value="P-loop_NTPase"/>
</dbReference>
<keyword evidence="3 5" id="KW-0067">ATP-binding</keyword>
<keyword evidence="6" id="KW-1185">Reference proteome</keyword>
<organism evidence="5 6">
    <name type="scientific">Ruminiclostridium hungatei</name>
    <name type="common">Clostridium hungatei</name>
    <dbReference type="NCBI Taxonomy" id="48256"/>
    <lineage>
        <taxon>Bacteria</taxon>
        <taxon>Bacillati</taxon>
        <taxon>Bacillota</taxon>
        <taxon>Clostridia</taxon>
        <taxon>Eubacteriales</taxon>
        <taxon>Oscillospiraceae</taxon>
        <taxon>Ruminiclostridium</taxon>
    </lineage>
</organism>
<dbReference type="SUPFAM" id="SSF52540">
    <property type="entry name" value="P-loop containing nucleoside triphosphate hydrolases"/>
    <property type="match status" value="1"/>
</dbReference>
<dbReference type="AlphaFoldDB" id="A0A1V4SJF7"/>
<reference evidence="5 6" key="1">
    <citation type="submission" date="2017-03" db="EMBL/GenBank/DDBJ databases">
        <title>Genome sequence of Clostridium hungatei DSM 14427.</title>
        <authorList>
            <person name="Poehlein A."/>
            <person name="Daniel R."/>
        </authorList>
    </citation>
    <scope>NUCLEOTIDE SEQUENCE [LARGE SCALE GENOMIC DNA]</scope>
    <source>
        <strain evidence="5 6">DSM 14427</strain>
    </source>
</reference>
<dbReference type="FunFam" id="3.40.50.300:FF:000134">
    <property type="entry name" value="Iron-enterobactin ABC transporter ATP-binding protein"/>
    <property type="match status" value="1"/>
</dbReference>
<protein>
    <submittedName>
        <fullName evidence="5">Putative ABC transporter ATP-binding protein</fullName>
    </submittedName>
</protein>
<name>A0A1V4SJF7_RUMHU</name>
<dbReference type="PROSITE" id="PS50893">
    <property type="entry name" value="ABC_TRANSPORTER_2"/>
    <property type="match status" value="1"/>
</dbReference>
<dbReference type="STRING" id="48256.CLHUN_27260"/>
<keyword evidence="1" id="KW-0813">Transport</keyword>
<dbReference type="Gene3D" id="3.40.50.300">
    <property type="entry name" value="P-loop containing nucleotide triphosphate hydrolases"/>
    <property type="match status" value="1"/>
</dbReference>
<evidence type="ECO:0000256" key="2">
    <source>
        <dbReference type="ARBA" id="ARBA00022741"/>
    </source>
</evidence>
<dbReference type="GO" id="GO:0005524">
    <property type="term" value="F:ATP binding"/>
    <property type="evidence" value="ECO:0007669"/>
    <property type="project" value="UniProtKB-KW"/>
</dbReference>
<dbReference type="Proteomes" id="UP000191554">
    <property type="component" value="Unassembled WGS sequence"/>
</dbReference>
<feature type="domain" description="ABC transporter" evidence="4">
    <location>
        <begin position="3"/>
        <end position="238"/>
    </location>
</feature>
<dbReference type="RefSeq" id="WP_080065182.1">
    <property type="nucleotide sequence ID" value="NZ_MZGX01000018.1"/>
</dbReference>
<sequence length="262" mass="28287">MKLEIKNAVCGYGNRTVVKDISVSVRSGEILCLLGPNGVGKTTLFKTILGFLKLQGGSIILNGENVTSWTRKKLATALGYVPQAHIPPFPFKVLDVVVMGRTAHLLSFSSPSRKDLAIAENALETLGVGYLKNRIYTEISGGERQMVLIARALTQQPDILIMDEPTSNLDFGNQVRVLQQIKALVEKGIGVIMTSHFPDHAFICSGKVVLMQKNHKFIAGLSEEVVTEGNLQDTYGVDVKIVSSPGRAGETIKSCIPVLAGV</sequence>
<dbReference type="InterPro" id="IPR003593">
    <property type="entry name" value="AAA+_ATPase"/>
</dbReference>
<evidence type="ECO:0000313" key="5">
    <source>
        <dbReference type="EMBL" id="OPX43381.1"/>
    </source>
</evidence>
<gene>
    <name evidence="5" type="ORF">CLHUN_27260</name>
</gene>
<dbReference type="CDD" id="cd03214">
    <property type="entry name" value="ABC_Iron-Siderophores_B12_Hemin"/>
    <property type="match status" value="1"/>
</dbReference>
<accession>A0A1V4SJF7</accession>
<dbReference type="InterPro" id="IPR050153">
    <property type="entry name" value="Metal_Ion_Import_ABC"/>
</dbReference>
<dbReference type="InterPro" id="IPR017871">
    <property type="entry name" value="ABC_transporter-like_CS"/>
</dbReference>
<dbReference type="GO" id="GO:0016887">
    <property type="term" value="F:ATP hydrolysis activity"/>
    <property type="evidence" value="ECO:0007669"/>
    <property type="project" value="InterPro"/>
</dbReference>
<dbReference type="PANTHER" id="PTHR42734">
    <property type="entry name" value="METAL TRANSPORT SYSTEM ATP-BINDING PROTEIN TM_0124-RELATED"/>
    <property type="match status" value="1"/>
</dbReference>
<dbReference type="OrthoDB" id="9799337at2"/>
<dbReference type="InterPro" id="IPR003439">
    <property type="entry name" value="ABC_transporter-like_ATP-bd"/>
</dbReference>
<dbReference type="SMART" id="SM00382">
    <property type="entry name" value="AAA"/>
    <property type="match status" value="1"/>
</dbReference>
<keyword evidence="2" id="KW-0547">Nucleotide-binding</keyword>
<dbReference type="PANTHER" id="PTHR42734:SF19">
    <property type="entry name" value="IRON COMPOUNDS ABC TRANSPORTER, ATP-BINDING PROTEIN"/>
    <property type="match status" value="1"/>
</dbReference>
<evidence type="ECO:0000256" key="1">
    <source>
        <dbReference type="ARBA" id="ARBA00022448"/>
    </source>
</evidence>
<evidence type="ECO:0000313" key="6">
    <source>
        <dbReference type="Proteomes" id="UP000191554"/>
    </source>
</evidence>